<accession>K0SMT6</accession>
<comment type="caution">
    <text evidence="2">The sequence shown here is derived from an EMBL/GenBank/DDBJ whole genome shotgun (WGS) entry which is preliminary data.</text>
</comment>
<name>K0SMT6_THAOC</name>
<evidence type="ECO:0000313" key="3">
    <source>
        <dbReference type="Proteomes" id="UP000266841"/>
    </source>
</evidence>
<dbReference type="AlphaFoldDB" id="K0SMT6"/>
<proteinExistence type="predicted"/>
<evidence type="ECO:0000256" key="1">
    <source>
        <dbReference type="SAM" id="MobiDB-lite"/>
    </source>
</evidence>
<gene>
    <name evidence="2" type="ORF">THAOC_17169</name>
</gene>
<dbReference type="Proteomes" id="UP000266841">
    <property type="component" value="Unassembled WGS sequence"/>
</dbReference>
<evidence type="ECO:0000313" key="2">
    <source>
        <dbReference type="EMBL" id="EJK62226.1"/>
    </source>
</evidence>
<feature type="region of interest" description="Disordered" evidence="1">
    <location>
        <begin position="1"/>
        <end position="24"/>
    </location>
</feature>
<reference evidence="2 3" key="1">
    <citation type="journal article" date="2012" name="Genome Biol.">
        <title>Genome and low-iron response of an oceanic diatom adapted to chronic iron limitation.</title>
        <authorList>
            <person name="Lommer M."/>
            <person name="Specht M."/>
            <person name="Roy A.S."/>
            <person name="Kraemer L."/>
            <person name="Andreson R."/>
            <person name="Gutowska M.A."/>
            <person name="Wolf J."/>
            <person name="Bergner S.V."/>
            <person name="Schilhabel M.B."/>
            <person name="Klostermeier U.C."/>
            <person name="Beiko R.G."/>
            <person name="Rosenstiel P."/>
            <person name="Hippler M."/>
            <person name="Laroche J."/>
        </authorList>
    </citation>
    <scope>NUCLEOTIDE SEQUENCE [LARGE SCALE GENOMIC DNA]</scope>
    <source>
        <strain evidence="2 3">CCMP1005</strain>
    </source>
</reference>
<feature type="non-terminal residue" evidence="2">
    <location>
        <position position="397"/>
    </location>
</feature>
<dbReference type="EMBL" id="AGNL01019028">
    <property type="protein sequence ID" value="EJK62226.1"/>
    <property type="molecule type" value="Genomic_DNA"/>
</dbReference>
<keyword evidence="3" id="KW-1185">Reference proteome</keyword>
<protein>
    <submittedName>
        <fullName evidence="2">Uncharacterized protein</fullName>
    </submittedName>
</protein>
<organism evidence="2 3">
    <name type="scientific">Thalassiosira oceanica</name>
    <name type="common">Marine diatom</name>
    <dbReference type="NCBI Taxonomy" id="159749"/>
    <lineage>
        <taxon>Eukaryota</taxon>
        <taxon>Sar</taxon>
        <taxon>Stramenopiles</taxon>
        <taxon>Ochrophyta</taxon>
        <taxon>Bacillariophyta</taxon>
        <taxon>Coscinodiscophyceae</taxon>
        <taxon>Thalassiosirophycidae</taxon>
        <taxon>Thalassiosirales</taxon>
        <taxon>Thalassiosiraceae</taxon>
        <taxon>Thalassiosira</taxon>
    </lineage>
</organism>
<sequence>MGSNYPHDCGDFVPHGSPDPRSSLQPNHEQFFLEFCSTSLGDEARRLIANTHKRISSPYGRLFISNLSIRSIRIGPMPIPPEDFRRGRSSKFLPCPVERKVTNYSSDCNNDKQQSFDDELREISGSRRLGILNNRTRFDLALESPNPPTIYTCGDNSKEYFEVIGGIFDEYKTNGKFLDETPWYDANGVRGLSQVESTDYDLFVTTYQVQCSSDATTWLTNKFKGQFIYMSGESQNYPFEGGSIASGNPKYHVFGPIDAETEFDYPITYMQTTWLNTFQKMLGPDVMMTGNSRPNGKSIYIFKNDSFVSNPDGGRYFLVYGQNNCVKYRDEALRNFAELDIGDVHQAGKCGPPIWTKNVIKLGKPRISIYNWRNNVKFFANFRFCLVLEHAHPHKYP</sequence>